<keyword evidence="3 5" id="KW-1133">Transmembrane helix</keyword>
<evidence type="ECO:0000256" key="4">
    <source>
        <dbReference type="ARBA" id="ARBA00023136"/>
    </source>
</evidence>
<evidence type="ECO:0000256" key="1">
    <source>
        <dbReference type="ARBA" id="ARBA00004127"/>
    </source>
</evidence>
<dbReference type="PANTHER" id="PTHR10989:SF16">
    <property type="entry name" value="AT02829P-RELATED"/>
    <property type="match status" value="1"/>
</dbReference>
<name>A0AAX4JFK2_9MICR</name>
<evidence type="ECO:0000256" key="3">
    <source>
        <dbReference type="ARBA" id="ARBA00022989"/>
    </source>
</evidence>
<feature type="transmembrane region" description="Helical" evidence="5">
    <location>
        <begin position="80"/>
        <end position="101"/>
    </location>
</feature>
<keyword evidence="4 5" id="KW-0472">Membrane</keyword>
<evidence type="ECO:0000256" key="2">
    <source>
        <dbReference type="ARBA" id="ARBA00022692"/>
    </source>
</evidence>
<evidence type="ECO:0000313" key="6">
    <source>
        <dbReference type="EMBL" id="WUR04785.1"/>
    </source>
</evidence>
<proteinExistence type="predicted"/>
<feature type="transmembrane region" description="Helical" evidence="5">
    <location>
        <begin position="47"/>
        <end position="68"/>
    </location>
</feature>
<accession>A0AAX4JFK2</accession>
<dbReference type="InterPro" id="IPR006838">
    <property type="entry name" value="ADTRP_AIG1"/>
</dbReference>
<feature type="transmembrane region" description="Helical" evidence="5">
    <location>
        <begin position="121"/>
        <end position="139"/>
    </location>
</feature>
<organism evidence="6 7">
    <name type="scientific">Vairimorpha necatrix</name>
    <dbReference type="NCBI Taxonomy" id="6039"/>
    <lineage>
        <taxon>Eukaryota</taxon>
        <taxon>Fungi</taxon>
        <taxon>Fungi incertae sedis</taxon>
        <taxon>Microsporidia</taxon>
        <taxon>Nosematidae</taxon>
        <taxon>Vairimorpha</taxon>
    </lineage>
</organism>
<keyword evidence="2 5" id="KW-0812">Transmembrane</keyword>
<feature type="transmembrane region" description="Helical" evidence="5">
    <location>
        <begin position="12"/>
        <end position="35"/>
    </location>
</feature>
<dbReference type="GO" id="GO:0016020">
    <property type="term" value="C:membrane"/>
    <property type="evidence" value="ECO:0007669"/>
    <property type="project" value="InterPro"/>
</dbReference>
<reference evidence="6" key="1">
    <citation type="journal article" date="2024" name="BMC Genomics">
        <title>Functional annotation of a divergent genome using sequence and structure-based similarity.</title>
        <authorList>
            <person name="Svedberg D."/>
            <person name="Winiger R.R."/>
            <person name="Berg A."/>
            <person name="Sharma H."/>
            <person name="Tellgren-Roth C."/>
            <person name="Debrunner-Vossbrinck B.A."/>
            <person name="Vossbrinck C.R."/>
            <person name="Barandun J."/>
        </authorList>
    </citation>
    <scope>NUCLEOTIDE SEQUENCE</scope>
    <source>
        <strain evidence="6">Illinois isolate</strain>
    </source>
</reference>
<feature type="transmembrane region" description="Helical" evidence="5">
    <location>
        <begin position="151"/>
        <end position="171"/>
    </location>
</feature>
<dbReference type="RefSeq" id="XP_065330930.1">
    <property type="nucleotide sequence ID" value="XM_065474858.1"/>
</dbReference>
<comment type="subcellular location">
    <subcellularLocation>
        <location evidence="1">Endomembrane system</location>
        <topology evidence="1">Multi-pass membrane protein</topology>
    </subcellularLocation>
</comment>
<dbReference type="Pfam" id="PF04750">
    <property type="entry name" value="Far-17a_AIG1"/>
    <property type="match status" value="1"/>
</dbReference>
<dbReference type="Proteomes" id="UP001334084">
    <property type="component" value="Chromosome 10"/>
</dbReference>
<evidence type="ECO:0000256" key="5">
    <source>
        <dbReference type="SAM" id="Phobius"/>
    </source>
</evidence>
<protein>
    <submittedName>
        <fullName evidence="6">FAR-17a/AIG1-like protein</fullName>
    </submittedName>
</protein>
<dbReference type="AlphaFoldDB" id="A0AAX4JFK2"/>
<dbReference type="EMBL" id="CP142735">
    <property type="protein sequence ID" value="WUR04785.1"/>
    <property type="molecule type" value="Genomic_DNA"/>
</dbReference>
<gene>
    <name evidence="6" type="ORF">VNE69_10135</name>
</gene>
<evidence type="ECO:0000313" key="7">
    <source>
        <dbReference type="Proteomes" id="UP001334084"/>
    </source>
</evidence>
<keyword evidence="7" id="KW-1185">Reference proteome</keyword>
<sequence length="214" mass="25308">MKINYEDSSHMKALKIFLLVSCLYGTTDFCIPPEITRHYQSLYGSKYIFLTNICLYLTVICLLTGIIVRNYKYKELTKFYKHNVSVLLPLNALVTILFWVLYLIDPTLIRDKSFFEQGIKISLFTDICVHLFPFISLFLESKKLILKRSNIHLTFYIVFTFSYYLLCFYYKNLNQEWVYPILGKISTFYRLTLFGFSALLAMGIYELSMYTLSK</sequence>
<dbReference type="KEGG" id="vnx:VNE69_10135"/>
<feature type="transmembrane region" description="Helical" evidence="5">
    <location>
        <begin position="191"/>
        <end position="212"/>
    </location>
</feature>
<dbReference type="PANTHER" id="PTHR10989">
    <property type="entry name" value="ANDROGEN-INDUCED PROTEIN 1-RELATED"/>
    <property type="match status" value="1"/>
</dbReference>
<dbReference type="GeneID" id="90542617"/>
<dbReference type="GO" id="GO:0012505">
    <property type="term" value="C:endomembrane system"/>
    <property type="evidence" value="ECO:0007669"/>
    <property type="project" value="UniProtKB-SubCell"/>
</dbReference>